<feature type="region of interest" description="Disordered" evidence="4">
    <location>
        <begin position="809"/>
        <end position="831"/>
    </location>
</feature>
<feature type="compositionally biased region" description="Acidic residues" evidence="4">
    <location>
        <begin position="728"/>
        <end position="747"/>
    </location>
</feature>
<evidence type="ECO:0000256" key="2">
    <source>
        <dbReference type="ARBA" id="ARBA00006809"/>
    </source>
</evidence>
<dbReference type="Proteomes" id="UP001174997">
    <property type="component" value="Unassembled WGS sequence"/>
</dbReference>
<dbReference type="InterPro" id="IPR016024">
    <property type="entry name" value="ARM-type_fold"/>
</dbReference>
<name>A0AA39ZAM6_9PEZI</name>
<feature type="compositionally biased region" description="Low complexity" evidence="4">
    <location>
        <begin position="34"/>
        <end position="59"/>
    </location>
</feature>
<evidence type="ECO:0000256" key="4">
    <source>
        <dbReference type="SAM" id="MobiDB-lite"/>
    </source>
</evidence>
<feature type="compositionally biased region" description="Acidic residues" evidence="4">
    <location>
        <begin position="769"/>
        <end position="790"/>
    </location>
</feature>
<dbReference type="InterPro" id="IPR007015">
    <property type="entry name" value="DNA_pol_V/MYBBP1A"/>
</dbReference>
<dbReference type="GO" id="GO:0006355">
    <property type="term" value="P:regulation of DNA-templated transcription"/>
    <property type="evidence" value="ECO:0007669"/>
    <property type="project" value="InterPro"/>
</dbReference>
<comment type="subcellular location">
    <subcellularLocation>
        <location evidence="1">Nucleus</location>
    </subcellularLocation>
</comment>
<protein>
    <submittedName>
        <fullName evidence="5">DNA polymerase phi-domain-containing protein</fullName>
    </submittedName>
</protein>
<dbReference type="GO" id="GO:0005730">
    <property type="term" value="C:nucleolus"/>
    <property type="evidence" value="ECO:0007669"/>
    <property type="project" value="InterPro"/>
</dbReference>
<evidence type="ECO:0000256" key="1">
    <source>
        <dbReference type="ARBA" id="ARBA00004123"/>
    </source>
</evidence>
<evidence type="ECO:0000256" key="3">
    <source>
        <dbReference type="ARBA" id="ARBA00023242"/>
    </source>
</evidence>
<feature type="region of interest" description="Disordered" evidence="4">
    <location>
        <begin position="762"/>
        <end position="797"/>
    </location>
</feature>
<feature type="region of interest" description="Disordered" evidence="4">
    <location>
        <begin position="1"/>
        <end position="72"/>
    </location>
</feature>
<feature type="compositionally biased region" description="Acidic residues" evidence="4">
    <location>
        <begin position="816"/>
        <end position="829"/>
    </location>
</feature>
<sequence length="1037" mass="114594">MGSKRKRTPKEAQTDPVAAQQPTQKRSKKEDSSTTEPATNGSTTTTTTTTTKSKPPKVTLFVEHPTGDDRKREAELYDQLGREDESERIKAAHSIISSLLSGDGVDEPILRRHLEKRLFRGLASGRNASRLGFSLVLTEILGQLYGKENLADKKYTGLDFEEVKKILVKSTTPFGNLAGQEERNHWFGQLFGVECFVRSGVLFQDEKKWEEILGMLLGLSTKKSWLKTQCGYVIVQAVAQMGKKMAEETLAKLAEEGFAKTPEGVGIWITALDRFPDMKVPAQPWRNPLAGSSLAALPAALKDSGREQTSDDGGKKPKAGNWTAQLHFVWDLILAHFAKAGQKSESEAAEQFEQFWGRVVDEGFFSKNSSDSQKFSGFMIFQKMLEGASNCEFIVKTLFSKNLMACLMNQAAKEDRYLHRAAIKALKALETAAHHNPKWLPTILKGLFGKHGAYNFDQRTNTKTIDKLLQNTTSDTIKPVLKALQLKDPSKSGLDLEQYYQALGNYLLRLSSALSEEQYAKESNKRGVAQKAIKVLAELAYSNKAVPENVRETLRTRATSAFAKLTSRSDAFGDLCDAILSIETEVDPDDELALTVLPRAFERLKDLLDSDKTTKETEGPRQALALLFAVGILQFYNQDPDVMDLFDELEECYEKLVGESDEDEGGISEFLVEVLLAMVARPSALMKQVSRQVFEAFTPLMSAEAIKLLTDPLAADESAKGQQALFSTEDEDMMDAEGGSDDESEIEDDAALDSDVEMANLEDAGSDAGDSDSEDNSDDGSDEEEEDEAEKENQATLDAVDKALSEVLGTHRLDQDADAESDDGSDMTDSEMMGFDEKLAEIFRHRAKATSKKKENKDAKETVINFKHRVLDLLGIFIKKESAQANPLVFEAVLPLLNLIRTTTAKPLANKAHEGIQNLSKGIKKARSEGNTPDIEGDEHYGMLVKLHEEAAKDPSHAFTKAVSTCCLTVASLMSNEEDAEKDDMAKVFSLYAETQLKWFRGEVKIQASFFSDWLNWCQAHANAAASAAAAAKKEEK</sequence>
<keyword evidence="6" id="KW-1185">Reference proteome</keyword>
<proteinExistence type="inferred from homology"/>
<dbReference type="EMBL" id="JAULSY010000074">
    <property type="protein sequence ID" value="KAK0667339.1"/>
    <property type="molecule type" value="Genomic_DNA"/>
</dbReference>
<dbReference type="PANTHER" id="PTHR13213:SF2">
    <property type="entry name" value="MYB-BINDING PROTEIN 1A"/>
    <property type="match status" value="1"/>
</dbReference>
<dbReference type="GO" id="GO:0000182">
    <property type="term" value="F:rDNA binding"/>
    <property type="evidence" value="ECO:0007669"/>
    <property type="project" value="TreeGrafter"/>
</dbReference>
<comment type="caution">
    <text evidence="5">The sequence shown here is derived from an EMBL/GenBank/DDBJ whole genome shotgun (WGS) entry which is preliminary data.</text>
</comment>
<evidence type="ECO:0000313" key="6">
    <source>
        <dbReference type="Proteomes" id="UP001174997"/>
    </source>
</evidence>
<keyword evidence="3" id="KW-0539">Nucleus</keyword>
<feature type="region of interest" description="Disordered" evidence="4">
    <location>
        <begin position="725"/>
        <end position="747"/>
    </location>
</feature>
<dbReference type="AlphaFoldDB" id="A0AA39ZAM6"/>
<organism evidence="5 6">
    <name type="scientific">Cercophora samala</name>
    <dbReference type="NCBI Taxonomy" id="330535"/>
    <lineage>
        <taxon>Eukaryota</taxon>
        <taxon>Fungi</taxon>
        <taxon>Dikarya</taxon>
        <taxon>Ascomycota</taxon>
        <taxon>Pezizomycotina</taxon>
        <taxon>Sordariomycetes</taxon>
        <taxon>Sordariomycetidae</taxon>
        <taxon>Sordariales</taxon>
        <taxon>Lasiosphaeriaceae</taxon>
        <taxon>Cercophora</taxon>
    </lineage>
</organism>
<dbReference type="SUPFAM" id="SSF48371">
    <property type="entry name" value="ARM repeat"/>
    <property type="match status" value="1"/>
</dbReference>
<accession>A0AA39ZAM6</accession>
<dbReference type="PANTHER" id="PTHR13213">
    <property type="entry name" value="MYB-BINDING PROTEIN 1A FAMILY MEMBER"/>
    <property type="match status" value="1"/>
</dbReference>
<reference evidence="5" key="1">
    <citation type="submission" date="2023-06" db="EMBL/GenBank/DDBJ databases">
        <title>Genome-scale phylogeny and comparative genomics of the fungal order Sordariales.</title>
        <authorList>
            <consortium name="Lawrence Berkeley National Laboratory"/>
            <person name="Hensen N."/>
            <person name="Bonometti L."/>
            <person name="Westerberg I."/>
            <person name="Brannstrom I.O."/>
            <person name="Guillou S."/>
            <person name="Cros-Aarteil S."/>
            <person name="Calhoun S."/>
            <person name="Haridas S."/>
            <person name="Kuo A."/>
            <person name="Mondo S."/>
            <person name="Pangilinan J."/>
            <person name="Riley R."/>
            <person name="Labutti K."/>
            <person name="Andreopoulos B."/>
            <person name="Lipzen A."/>
            <person name="Chen C."/>
            <person name="Yanf M."/>
            <person name="Daum C."/>
            <person name="Ng V."/>
            <person name="Clum A."/>
            <person name="Steindorff A."/>
            <person name="Ohm R."/>
            <person name="Martin F."/>
            <person name="Silar P."/>
            <person name="Natvig D."/>
            <person name="Lalanne C."/>
            <person name="Gautier V."/>
            <person name="Ament-Velasquez S.L."/>
            <person name="Kruys A."/>
            <person name="Hutchinson M.I."/>
            <person name="Powell A.J."/>
            <person name="Barry K."/>
            <person name="Miller A.N."/>
            <person name="Grigoriev I.V."/>
            <person name="Debuchy R."/>
            <person name="Gladieux P."/>
            <person name="Thoren M.H."/>
            <person name="Johannesson H."/>
        </authorList>
    </citation>
    <scope>NUCLEOTIDE SEQUENCE</scope>
    <source>
        <strain evidence="5">CBS 307.81</strain>
    </source>
</reference>
<comment type="similarity">
    <text evidence="2">Belongs to the MYBBP1A family.</text>
</comment>
<gene>
    <name evidence="5" type="ORF">QBC41DRAFT_374778</name>
</gene>
<evidence type="ECO:0000313" key="5">
    <source>
        <dbReference type="EMBL" id="KAK0667339.1"/>
    </source>
</evidence>
<dbReference type="Pfam" id="PF04931">
    <property type="entry name" value="DNA_pol_phi"/>
    <property type="match status" value="1"/>
</dbReference>